<accession>A0A410NU13</accession>
<evidence type="ECO:0000313" key="3">
    <source>
        <dbReference type="Proteomes" id="UP000287388"/>
    </source>
</evidence>
<proteinExistence type="predicted"/>
<evidence type="ECO:0000313" key="2">
    <source>
        <dbReference type="EMBL" id="QAT13335.1"/>
    </source>
</evidence>
<protein>
    <submittedName>
        <fullName evidence="2">DUF4145 domain-containing protein</fullName>
    </submittedName>
</protein>
<sequence length="224" mass="25549">MPRIARSALAAGKILEFIMGVLVRSCPHCPADHSTFSIVWNDTRGSRTWVAAATCGACRLPVTLECYDNVGRGSKPREFNGVIEPEFNVTAFWPERIEPMAPLHTPASVAKRFLEGEDAYQRRSWNAAVAMYRSALDIATKTFEGIPKGTFFKRLEWLHNNHHITPDMWSWADRVRIEGNEALHDPDDFTEDDAKPLRLFTEMFLKYVFELPGEVAEFREDTED</sequence>
<dbReference type="EMBL" id="CP035093">
    <property type="protein sequence ID" value="QAT13335.1"/>
    <property type="molecule type" value="Genomic_DNA"/>
</dbReference>
<dbReference type="Pfam" id="PF13643">
    <property type="entry name" value="DUF4145"/>
    <property type="match status" value="1"/>
</dbReference>
<reference evidence="2 3" key="1">
    <citation type="submission" date="2019-01" db="EMBL/GenBank/DDBJ databases">
        <title>Brevundimonas diminuta Genome sequencing and assembly.</title>
        <authorList>
            <person name="Chen H."/>
        </authorList>
    </citation>
    <scope>NUCLEOTIDE SEQUENCE [LARGE SCALE GENOMIC DNA]</scope>
    <source>
        <strain evidence="3">ATCC(B) 19146</strain>
    </source>
</reference>
<dbReference type="Proteomes" id="UP000287388">
    <property type="component" value="Chromosome"/>
</dbReference>
<evidence type="ECO:0000259" key="1">
    <source>
        <dbReference type="Pfam" id="PF13643"/>
    </source>
</evidence>
<dbReference type="InterPro" id="IPR025285">
    <property type="entry name" value="DUF4145"/>
</dbReference>
<gene>
    <name evidence="2" type="ORF">EQG53_02615</name>
</gene>
<dbReference type="KEGG" id="bdm:EQG53_02615"/>
<feature type="domain" description="DUF4145" evidence="1">
    <location>
        <begin position="125"/>
        <end position="197"/>
    </location>
</feature>
<name>A0A410NU13_BREDI</name>
<organism evidence="2 3">
    <name type="scientific">Brevundimonas diminuta</name>
    <name type="common">Pseudomonas diminuta</name>
    <dbReference type="NCBI Taxonomy" id="293"/>
    <lineage>
        <taxon>Bacteria</taxon>
        <taxon>Pseudomonadati</taxon>
        <taxon>Pseudomonadota</taxon>
        <taxon>Alphaproteobacteria</taxon>
        <taxon>Caulobacterales</taxon>
        <taxon>Caulobacteraceae</taxon>
        <taxon>Brevundimonas</taxon>
    </lineage>
</organism>
<dbReference type="AlphaFoldDB" id="A0A410NU13"/>